<reference evidence="6" key="3">
    <citation type="submission" date="2025-09" db="UniProtKB">
        <authorList>
            <consortium name="Ensembl"/>
        </authorList>
    </citation>
    <scope>IDENTIFICATION</scope>
</reference>
<dbReference type="GO" id="GO:0005737">
    <property type="term" value="C:cytoplasm"/>
    <property type="evidence" value="ECO:0007669"/>
    <property type="project" value="TreeGrafter"/>
</dbReference>
<keyword evidence="7" id="KW-1185">Reference proteome</keyword>
<dbReference type="InterPro" id="IPR051033">
    <property type="entry name" value="SH3BGR"/>
</dbReference>
<dbReference type="Gene3D" id="3.40.30.10">
    <property type="entry name" value="Glutaredoxin"/>
    <property type="match status" value="1"/>
</dbReference>
<dbReference type="PANTHER" id="PTHR12232:SF4">
    <property type="entry name" value="SH3 DOMAIN-BINDING GLUTAMIC ACID-RICH-LIKE PROTEIN 2"/>
    <property type="match status" value="1"/>
</dbReference>
<evidence type="ECO:0000256" key="4">
    <source>
        <dbReference type="ARBA" id="ARBA00023242"/>
    </source>
</evidence>
<evidence type="ECO:0000256" key="1">
    <source>
        <dbReference type="ARBA" id="ARBA00004123"/>
    </source>
</evidence>
<evidence type="ECO:0000256" key="2">
    <source>
        <dbReference type="ARBA" id="ARBA00007764"/>
    </source>
</evidence>
<dbReference type="GO" id="GO:0005634">
    <property type="term" value="C:nucleus"/>
    <property type="evidence" value="ECO:0007669"/>
    <property type="project" value="UniProtKB-SubCell"/>
</dbReference>
<protein>
    <recommendedName>
        <fullName evidence="8">SH3 domain-binding glutamic acid-rich-like protein</fullName>
    </recommendedName>
</protein>
<evidence type="ECO:0000256" key="5">
    <source>
        <dbReference type="SAM" id="MobiDB-lite"/>
    </source>
</evidence>
<evidence type="ECO:0000313" key="6">
    <source>
        <dbReference type="Ensembl" id="ENSAOCP00000075637.1"/>
    </source>
</evidence>
<accession>A0AAQ6AEU0</accession>
<keyword evidence="3" id="KW-0729">SH3-binding</keyword>
<dbReference type="InterPro" id="IPR006993">
    <property type="entry name" value="Glut_rich_SH3-bd"/>
</dbReference>
<comment type="subcellular location">
    <subcellularLocation>
        <location evidence="1">Nucleus</location>
    </subcellularLocation>
</comment>
<name>A0AAQ6AEU0_AMPOC</name>
<evidence type="ECO:0000256" key="3">
    <source>
        <dbReference type="ARBA" id="ARBA00023036"/>
    </source>
</evidence>
<reference evidence="6 7" key="1">
    <citation type="submission" date="2022-01" db="EMBL/GenBank/DDBJ databases">
        <title>A chromosome-scale genome assembly of the false clownfish, Amphiprion ocellaris.</title>
        <authorList>
            <person name="Ryu T."/>
        </authorList>
    </citation>
    <scope>NUCLEOTIDE SEQUENCE [LARGE SCALE GENOMIC DNA]</scope>
</reference>
<dbReference type="GeneTree" id="ENSGT00940000159157"/>
<comment type="similarity">
    <text evidence="2">Belongs to the SH3BGR family.</text>
</comment>
<dbReference type="CDD" id="cd03030">
    <property type="entry name" value="GRX_SH3BGR"/>
    <property type="match status" value="1"/>
</dbReference>
<dbReference type="PANTHER" id="PTHR12232">
    <property type="entry name" value="SH3 DOMAIN-BINDING GLUTAMIC ACID-RICH-LIKE PROTEIN"/>
    <property type="match status" value="1"/>
</dbReference>
<dbReference type="AlphaFoldDB" id="A0AAQ6AEU0"/>
<evidence type="ECO:0008006" key="8">
    <source>
        <dbReference type="Google" id="ProtNLM"/>
    </source>
</evidence>
<dbReference type="Ensembl" id="ENSAOCT00000076303.1">
    <property type="protein sequence ID" value="ENSAOCP00000075637.1"/>
    <property type="gene ID" value="ENSAOCG00000009543.2"/>
</dbReference>
<organism evidence="6 7">
    <name type="scientific">Amphiprion ocellaris</name>
    <name type="common">Clown anemonefish</name>
    <dbReference type="NCBI Taxonomy" id="80972"/>
    <lineage>
        <taxon>Eukaryota</taxon>
        <taxon>Metazoa</taxon>
        <taxon>Chordata</taxon>
        <taxon>Craniata</taxon>
        <taxon>Vertebrata</taxon>
        <taxon>Euteleostomi</taxon>
        <taxon>Actinopterygii</taxon>
        <taxon>Neopterygii</taxon>
        <taxon>Teleostei</taxon>
        <taxon>Neoteleostei</taxon>
        <taxon>Acanthomorphata</taxon>
        <taxon>Ovalentaria</taxon>
        <taxon>Pomacentridae</taxon>
        <taxon>Amphiprion</taxon>
    </lineage>
</organism>
<dbReference type="SUPFAM" id="SSF52833">
    <property type="entry name" value="Thioredoxin-like"/>
    <property type="match status" value="1"/>
</dbReference>
<dbReference type="Pfam" id="PF04908">
    <property type="entry name" value="SH3BGR"/>
    <property type="match status" value="1"/>
</dbReference>
<reference evidence="6" key="2">
    <citation type="submission" date="2025-08" db="UniProtKB">
        <authorList>
            <consortium name="Ensembl"/>
        </authorList>
    </citation>
    <scope>IDENTIFICATION</scope>
</reference>
<dbReference type="InterPro" id="IPR036249">
    <property type="entry name" value="Thioredoxin-like_sf"/>
</dbReference>
<feature type="region of interest" description="Disordered" evidence="5">
    <location>
        <begin position="1"/>
        <end position="26"/>
    </location>
</feature>
<dbReference type="GO" id="GO:0017124">
    <property type="term" value="F:SH3 domain binding"/>
    <property type="evidence" value="ECO:0007669"/>
    <property type="project" value="UniProtKB-KW"/>
</dbReference>
<evidence type="ECO:0000313" key="7">
    <source>
        <dbReference type="Proteomes" id="UP001501940"/>
    </source>
</evidence>
<keyword evidence="4" id="KW-0539">Nucleus</keyword>
<sequence length="173" mass="19861">MEDANSANPNRRKKADSSTDTQDLEITDIQQLHDDKVQTSRCVRIDQRHRSASSIFYRSIDRSGSEMVIRVYVASSSGSVAVKKQQQAVVGFLEANRIMFQEVDITIQEDQRLWMYRNIPRDKQPETGNPLPPQIFNQDQYCGDYEDFFQSKENNTVFAFLGLTQPSVKDSES</sequence>
<dbReference type="Proteomes" id="UP001501940">
    <property type="component" value="Chromosome 12"/>
</dbReference>
<proteinExistence type="inferred from homology"/>